<sequence>MRSLLILSYERRPKRDFKLSRLDIILLIRSKGLTRAKTVVSR</sequence>
<organism evidence="1">
    <name type="scientific">Rhizophora mucronata</name>
    <name type="common">Asiatic mangrove</name>
    <dbReference type="NCBI Taxonomy" id="61149"/>
    <lineage>
        <taxon>Eukaryota</taxon>
        <taxon>Viridiplantae</taxon>
        <taxon>Streptophyta</taxon>
        <taxon>Embryophyta</taxon>
        <taxon>Tracheophyta</taxon>
        <taxon>Spermatophyta</taxon>
        <taxon>Magnoliopsida</taxon>
        <taxon>eudicotyledons</taxon>
        <taxon>Gunneridae</taxon>
        <taxon>Pentapetalae</taxon>
        <taxon>rosids</taxon>
        <taxon>fabids</taxon>
        <taxon>Malpighiales</taxon>
        <taxon>Rhizophoraceae</taxon>
        <taxon>Rhizophora</taxon>
    </lineage>
</organism>
<dbReference type="EMBL" id="GGEC01079806">
    <property type="protein sequence ID" value="MBX60290.1"/>
    <property type="molecule type" value="Transcribed_RNA"/>
</dbReference>
<accession>A0A2P2PZX3</accession>
<dbReference type="AlphaFoldDB" id="A0A2P2PZX3"/>
<evidence type="ECO:0000313" key="1">
    <source>
        <dbReference type="EMBL" id="MBX60290.1"/>
    </source>
</evidence>
<protein>
    <submittedName>
        <fullName evidence="1">Uncharacterized protein</fullName>
    </submittedName>
</protein>
<reference evidence="1" key="1">
    <citation type="submission" date="2018-02" db="EMBL/GenBank/DDBJ databases">
        <title>Rhizophora mucronata_Transcriptome.</title>
        <authorList>
            <person name="Meera S.P."/>
            <person name="Sreeshan A."/>
            <person name="Augustine A."/>
        </authorList>
    </citation>
    <scope>NUCLEOTIDE SEQUENCE</scope>
    <source>
        <tissue evidence="1">Leaf</tissue>
    </source>
</reference>
<proteinExistence type="predicted"/>
<name>A0A2P2PZX3_RHIMU</name>